<dbReference type="AlphaFoldDB" id="A0A8K0XSY5"/>
<dbReference type="OrthoDB" id="3258555at2759"/>
<dbReference type="EMBL" id="JAEVFJ010000005">
    <property type="protein sequence ID" value="KAH8104804.1"/>
    <property type="molecule type" value="Genomic_DNA"/>
</dbReference>
<feature type="compositionally biased region" description="Basic residues" evidence="1">
    <location>
        <begin position="1"/>
        <end position="10"/>
    </location>
</feature>
<reference evidence="2" key="1">
    <citation type="journal article" date="2021" name="New Phytol.">
        <title>Evolutionary innovations through gain and loss of genes in the ectomycorrhizal Boletales.</title>
        <authorList>
            <person name="Wu G."/>
            <person name="Miyauchi S."/>
            <person name="Morin E."/>
            <person name="Kuo A."/>
            <person name="Drula E."/>
            <person name="Varga T."/>
            <person name="Kohler A."/>
            <person name="Feng B."/>
            <person name="Cao Y."/>
            <person name="Lipzen A."/>
            <person name="Daum C."/>
            <person name="Hundley H."/>
            <person name="Pangilinan J."/>
            <person name="Johnson J."/>
            <person name="Barry K."/>
            <person name="LaButti K."/>
            <person name="Ng V."/>
            <person name="Ahrendt S."/>
            <person name="Min B."/>
            <person name="Choi I.G."/>
            <person name="Park H."/>
            <person name="Plett J.M."/>
            <person name="Magnuson J."/>
            <person name="Spatafora J.W."/>
            <person name="Nagy L.G."/>
            <person name="Henrissat B."/>
            <person name="Grigoriev I.V."/>
            <person name="Yang Z.L."/>
            <person name="Xu J."/>
            <person name="Martin F.M."/>
        </authorList>
    </citation>
    <scope>NUCLEOTIDE SEQUENCE</scope>
    <source>
        <strain evidence="2">KKN 215</strain>
    </source>
</reference>
<feature type="region of interest" description="Disordered" evidence="1">
    <location>
        <begin position="1"/>
        <end position="26"/>
    </location>
</feature>
<evidence type="ECO:0000256" key="1">
    <source>
        <dbReference type="SAM" id="MobiDB-lite"/>
    </source>
</evidence>
<comment type="caution">
    <text evidence="2">The sequence shown here is derived from an EMBL/GenBank/DDBJ whole genome shotgun (WGS) entry which is preliminary data.</text>
</comment>
<dbReference type="Proteomes" id="UP000813824">
    <property type="component" value="Unassembled WGS sequence"/>
</dbReference>
<keyword evidence="3" id="KW-1185">Reference proteome</keyword>
<feature type="compositionally biased region" description="Polar residues" evidence="1">
    <location>
        <begin position="708"/>
        <end position="718"/>
    </location>
</feature>
<protein>
    <recommendedName>
        <fullName evidence="4">F-box domain-containing protein</fullName>
    </recommendedName>
</protein>
<feature type="compositionally biased region" description="Basic and acidic residues" evidence="1">
    <location>
        <begin position="636"/>
        <end position="655"/>
    </location>
</feature>
<proteinExistence type="predicted"/>
<accession>A0A8K0XSY5</accession>
<gene>
    <name evidence="2" type="ORF">BXZ70DRAFT_618450</name>
</gene>
<evidence type="ECO:0000313" key="3">
    <source>
        <dbReference type="Proteomes" id="UP000813824"/>
    </source>
</evidence>
<name>A0A8K0XSY5_9AGAR</name>
<sequence length="783" mass="88199">MHRRLVRSRRRDVEDSDTPSKNSQGVSALWRTAVPAPPSLELDEKHIIKNLKDDLLLARREVFLQRKLIRALKDEIARLKFGQHYKLRVQDTVGATKRTETSWSELDYATLQLIFGFVIPPSAFLDSSLHPGPNSLWCKALRMKKSLTMICKPWRRVALPFLYSEVILRRAGQVIAFSRTLSCAPRNVVPLLVRSVSFSCYVPGNIRSLVSRHAAIILQLCRRVIGLQFSPNFLNHYFRISEDTRTTDDDAFLTALHTTGPRIHALVTHFDDFPSPTHGVDPATACSPHSSMTYSLPFLSTFPNLHSLTLPLSMQTWAEGSLPISFHRLSELNIVLLDATDEQVKSYSMAMATWSLPSLTRVGVRFHYDFFLCSRDPCSGLPPFFEAHGPQIRELDFGPLVSLWGCSNEWCQPESRHNRRDQVASKVIPPLIALCPSLRYLGLPASATNIHDSENDGHIDRIMAVCHPDVQVDLWARDLTSSFYRNFWGSGKESRRNIRLVKRTLSSLPNLPRILSRCGTSEQQMPDTVVHRVYDAHFVEAGSILCRIGDLSKEDLQVLLNRHSLSPEEAEIWESGLLEFDSKERPPYAYQVDSAEDTGHGSQANDTHMNMAEDEEDTADLMPVDTEMLEERMKALAVDRDLPPEPDKVEDSERSTDDDDPEGSDSDESTDDSGSEESDESDEEEDGEDEDVQGKEEDGDESLEANDTDSTTEGTSMMDQDDQEGYGGLEEEIQDITIDSDTGSLPKIRVVAELDELCEEEMLLRYLATNLIPRSIAYALDCV</sequence>
<evidence type="ECO:0008006" key="4">
    <source>
        <dbReference type="Google" id="ProtNLM"/>
    </source>
</evidence>
<feature type="region of interest" description="Disordered" evidence="1">
    <location>
        <begin position="636"/>
        <end position="726"/>
    </location>
</feature>
<feature type="compositionally biased region" description="Acidic residues" evidence="1">
    <location>
        <begin position="656"/>
        <end position="707"/>
    </location>
</feature>
<evidence type="ECO:0000313" key="2">
    <source>
        <dbReference type="EMBL" id="KAH8104804.1"/>
    </source>
</evidence>
<organism evidence="2 3">
    <name type="scientific">Cristinia sonorae</name>
    <dbReference type="NCBI Taxonomy" id="1940300"/>
    <lineage>
        <taxon>Eukaryota</taxon>
        <taxon>Fungi</taxon>
        <taxon>Dikarya</taxon>
        <taxon>Basidiomycota</taxon>
        <taxon>Agaricomycotina</taxon>
        <taxon>Agaricomycetes</taxon>
        <taxon>Agaricomycetidae</taxon>
        <taxon>Agaricales</taxon>
        <taxon>Pleurotineae</taxon>
        <taxon>Stephanosporaceae</taxon>
        <taxon>Cristinia</taxon>
    </lineage>
</organism>